<proteinExistence type="predicted"/>
<dbReference type="EMBL" id="LXQE01000034">
    <property type="protein sequence ID" value="RCJ41124.1"/>
    <property type="molecule type" value="Genomic_DNA"/>
</dbReference>
<reference evidence="2 3" key="1">
    <citation type="submission" date="2016-04" db="EMBL/GenBank/DDBJ databases">
        <authorList>
            <person name="Evans L.H."/>
            <person name="Alamgir A."/>
            <person name="Owens N."/>
            <person name="Weber N.D."/>
            <person name="Virtaneva K."/>
            <person name="Barbian K."/>
            <person name="Babar A."/>
            <person name="Rosenke K."/>
        </authorList>
    </citation>
    <scope>NUCLEOTIDE SEQUENCE [LARGE SCALE GENOMIC DNA]</scope>
    <source>
        <strain evidence="2">NIES-2108</strain>
    </source>
</reference>
<keyword evidence="1" id="KW-0812">Transmembrane</keyword>
<feature type="transmembrane region" description="Helical" evidence="1">
    <location>
        <begin position="165"/>
        <end position="184"/>
    </location>
</feature>
<name>A0A367RZI8_NOSPU</name>
<dbReference type="AlphaFoldDB" id="A0A367RZI8"/>
<gene>
    <name evidence="2" type="ORF">A6769_38890</name>
</gene>
<keyword evidence="1" id="KW-0472">Membrane</keyword>
<sequence length="190" mass="21108">MLLETDVIDQQEDSQASQLPREYQDYLDRLEKDYLSACATFTLIRNFLLTLTANSANITLCLLAIDLGLGAMSAGLLGFSLGSIPAMIDIGEAGIDLSNEYKVRDISRVVFGCSKLIASAGISWNTTKEYRQLMQYANESIQAFEVEVKNYEIKVQPTDGLTINLQLQIVMGASLGLALLPVLWKMIRRY</sequence>
<protein>
    <submittedName>
        <fullName evidence="2">Uncharacterized protein</fullName>
    </submittedName>
</protein>
<evidence type="ECO:0000313" key="2">
    <source>
        <dbReference type="EMBL" id="RCJ41124.1"/>
    </source>
</evidence>
<organism evidence="2 3">
    <name type="scientific">Nostoc punctiforme NIES-2108</name>
    <dbReference type="NCBI Taxonomy" id="1356359"/>
    <lineage>
        <taxon>Bacteria</taxon>
        <taxon>Bacillati</taxon>
        <taxon>Cyanobacteriota</taxon>
        <taxon>Cyanophyceae</taxon>
        <taxon>Nostocales</taxon>
        <taxon>Nostocaceae</taxon>
        <taxon>Nostoc</taxon>
    </lineage>
</organism>
<accession>A0A367RZI8</accession>
<comment type="caution">
    <text evidence="2">The sequence shown here is derived from an EMBL/GenBank/DDBJ whole genome shotgun (WGS) entry which is preliminary data.</text>
</comment>
<evidence type="ECO:0000313" key="3">
    <source>
        <dbReference type="Proteomes" id="UP000252085"/>
    </source>
</evidence>
<evidence type="ECO:0000256" key="1">
    <source>
        <dbReference type="SAM" id="Phobius"/>
    </source>
</evidence>
<dbReference type="Proteomes" id="UP000252085">
    <property type="component" value="Unassembled WGS sequence"/>
</dbReference>
<keyword evidence="1" id="KW-1133">Transmembrane helix</keyword>